<keyword evidence="10" id="KW-0614">Plasmid</keyword>
<keyword evidence="11" id="KW-1185">Reference proteome</keyword>
<evidence type="ECO:0000256" key="6">
    <source>
        <dbReference type="ARBA" id="ARBA00023315"/>
    </source>
</evidence>
<evidence type="ECO:0000256" key="5">
    <source>
        <dbReference type="ARBA" id="ARBA00022679"/>
    </source>
</evidence>
<dbReference type="AlphaFoldDB" id="A0A5B8IAR6"/>
<comment type="function">
    <text evidence="8">Catalyzes the acetylation of L-2,4-diaminobutyrate (DABA) to gamma-N-acetyl-alpha,gamma-diaminobutyric acid (ADABA) with acetyl coenzyme A.</text>
</comment>
<comment type="catalytic activity">
    <reaction evidence="7 8">
        <text>L-2,4-diaminobutanoate + acetyl-CoA = (2S)-4-acetamido-2-aminobutanoate + CoA + H(+)</text>
        <dbReference type="Rhea" id="RHEA:16901"/>
        <dbReference type="ChEBI" id="CHEBI:15378"/>
        <dbReference type="ChEBI" id="CHEBI:57287"/>
        <dbReference type="ChEBI" id="CHEBI:57288"/>
        <dbReference type="ChEBI" id="CHEBI:58761"/>
        <dbReference type="ChEBI" id="CHEBI:58929"/>
        <dbReference type="EC" id="2.3.1.178"/>
    </reaction>
</comment>
<dbReference type="PANTHER" id="PTHR43072">
    <property type="entry name" value="N-ACETYLTRANSFERASE"/>
    <property type="match status" value="1"/>
</dbReference>
<sequence length="172" mass="19360">MTSQVSEITYRKPVTEDGAAIWELIRACKPLDENSMYCNLIQCDHFADTCVVAEMDGEIVGWISGYIVPDDAETLFIWQVAVSEAARGRGLGGRMLRELIARDECDDVTRLKTTITRDNKASWGLFRKFARSLDGTLDDEPHFTRDDHFDGAHDTEHMVTIELDEEKMAAAA</sequence>
<protein>
    <recommendedName>
        <fullName evidence="4 8">L-2,4-diaminobutyric acid acetyltransferase</fullName>
        <shortName evidence="8">DABA acetyltransferase</shortName>
        <ecNumber evidence="3 8">2.3.1.178</ecNumber>
    </recommendedName>
</protein>
<dbReference type="SUPFAM" id="SSF55729">
    <property type="entry name" value="Acyl-CoA N-acyltransferases (Nat)"/>
    <property type="match status" value="1"/>
</dbReference>
<gene>
    <name evidence="8 10" type="primary">ectA</name>
    <name evidence="10" type="ORF">FPZ52_18460</name>
</gene>
<dbReference type="RefSeq" id="WP_146367059.1">
    <property type="nucleotide sequence ID" value="NZ_CP042265.1"/>
</dbReference>
<reference evidence="10 11" key="1">
    <citation type="submission" date="2019-07" db="EMBL/GenBank/DDBJ databases">
        <title>Litoreibacter alkalisoli sp. nov., isolated from saline-alkaline soil.</title>
        <authorList>
            <person name="Wang S."/>
            <person name="Xu L."/>
            <person name="Xing Y.-T."/>
            <person name="Sun J.-Q."/>
        </authorList>
    </citation>
    <scope>NUCLEOTIDE SEQUENCE [LARGE SCALE GENOMIC DNA]</scope>
    <source>
        <strain evidence="10 11">LN3S51</strain>
        <plasmid evidence="10 11">unnamed4</plasmid>
    </source>
</reference>
<evidence type="ECO:0000256" key="3">
    <source>
        <dbReference type="ARBA" id="ARBA00012355"/>
    </source>
</evidence>
<evidence type="ECO:0000256" key="7">
    <source>
        <dbReference type="ARBA" id="ARBA00048924"/>
    </source>
</evidence>
<dbReference type="OrthoDB" id="2436196at2"/>
<dbReference type="PANTHER" id="PTHR43072:SF23">
    <property type="entry name" value="UPF0039 PROTEIN C11D3.02C"/>
    <property type="match status" value="1"/>
</dbReference>
<organism evidence="10 11">
    <name type="scientific">Qingshengfaniella alkalisoli</name>
    <dbReference type="NCBI Taxonomy" id="2599296"/>
    <lineage>
        <taxon>Bacteria</taxon>
        <taxon>Pseudomonadati</taxon>
        <taxon>Pseudomonadota</taxon>
        <taxon>Alphaproteobacteria</taxon>
        <taxon>Rhodobacterales</taxon>
        <taxon>Paracoccaceae</taxon>
        <taxon>Qingshengfaniella</taxon>
    </lineage>
</organism>
<dbReference type="PROSITE" id="PS51186">
    <property type="entry name" value="GNAT"/>
    <property type="match status" value="1"/>
</dbReference>
<geneLocation type="plasmid" evidence="10 11">
    <name>unnamed4</name>
</geneLocation>
<comment type="pathway">
    <text evidence="1 8">Amine and polyamine biosynthesis; ectoine biosynthesis; L-ectoine from L-aspartate 4-semialdehyde: step 2/3.</text>
</comment>
<dbReference type="GO" id="GO:0033816">
    <property type="term" value="F:diaminobutyrate acetyltransferase activity"/>
    <property type="evidence" value="ECO:0007669"/>
    <property type="project" value="UniProtKB-EC"/>
</dbReference>
<dbReference type="GO" id="GO:0019491">
    <property type="term" value="P:ectoine biosynthetic process"/>
    <property type="evidence" value="ECO:0007669"/>
    <property type="project" value="UniProtKB-UniPathway"/>
</dbReference>
<evidence type="ECO:0000256" key="2">
    <source>
        <dbReference type="ARBA" id="ARBA00010712"/>
    </source>
</evidence>
<accession>A0A5B8IAR6</accession>
<evidence type="ECO:0000313" key="11">
    <source>
        <dbReference type="Proteomes" id="UP000318483"/>
    </source>
</evidence>
<dbReference type="UniPathway" id="UPA00067">
    <property type="reaction ID" value="UER00122"/>
</dbReference>
<feature type="domain" description="N-acetyltransferase" evidence="9">
    <location>
        <begin position="8"/>
        <end position="170"/>
    </location>
</feature>
<proteinExistence type="inferred from homology"/>
<dbReference type="InterPro" id="IPR012772">
    <property type="entry name" value="Ectoine_EctA"/>
</dbReference>
<evidence type="ECO:0000313" key="10">
    <source>
        <dbReference type="EMBL" id="QDY71645.1"/>
    </source>
</evidence>
<evidence type="ECO:0000256" key="1">
    <source>
        <dbReference type="ARBA" id="ARBA00004978"/>
    </source>
</evidence>
<evidence type="ECO:0000259" key="9">
    <source>
        <dbReference type="PROSITE" id="PS51186"/>
    </source>
</evidence>
<dbReference type="KEGG" id="lit:FPZ52_18460"/>
<dbReference type="Proteomes" id="UP000318483">
    <property type="component" value="Plasmid unnamed4"/>
</dbReference>
<dbReference type="Gene3D" id="3.40.630.30">
    <property type="match status" value="1"/>
</dbReference>
<evidence type="ECO:0000256" key="8">
    <source>
        <dbReference type="RuleBase" id="RU365045"/>
    </source>
</evidence>
<dbReference type="InterPro" id="IPR000182">
    <property type="entry name" value="GNAT_dom"/>
</dbReference>
<keyword evidence="6 8" id="KW-0012">Acyltransferase</keyword>
<dbReference type="InterPro" id="IPR016181">
    <property type="entry name" value="Acyl_CoA_acyltransferase"/>
</dbReference>
<comment type="similarity">
    <text evidence="2 8">Belongs to the acetyltransferase family. EctA subfamily.</text>
</comment>
<name>A0A5B8IAR6_9RHOB</name>
<keyword evidence="5 8" id="KW-0808">Transferase</keyword>
<dbReference type="NCBIfam" id="TIGR02406">
    <property type="entry name" value="ectoine_EctA"/>
    <property type="match status" value="1"/>
</dbReference>
<dbReference type="CDD" id="cd04301">
    <property type="entry name" value="NAT_SF"/>
    <property type="match status" value="1"/>
</dbReference>
<dbReference type="Pfam" id="PF00583">
    <property type="entry name" value="Acetyltransf_1"/>
    <property type="match status" value="1"/>
</dbReference>
<dbReference type="EC" id="2.3.1.178" evidence="3 8"/>
<dbReference type="EMBL" id="CP042265">
    <property type="protein sequence ID" value="QDY71645.1"/>
    <property type="molecule type" value="Genomic_DNA"/>
</dbReference>
<evidence type="ECO:0000256" key="4">
    <source>
        <dbReference type="ARBA" id="ARBA00017935"/>
    </source>
</evidence>